<dbReference type="EMBL" id="JADPRT010000001">
    <property type="protein sequence ID" value="MBF9066980.1"/>
    <property type="molecule type" value="Genomic_DNA"/>
</dbReference>
<accession>A0A931FCA7</accession>
<feature type="region of interest" description="Disordered" evidence="1">
    <location>
        <begin position="44"/>
        <end position="69"/>
    </location>
</feature>
<comment type="caution">
    <text evidence="2">The sequence shown here is derived from an EMBL/GenBank/DDBJ whole genome shotgun (WGS) entry which is preliminary data.</text>
</comment>
<dbReference type="Proteomes" id="UP000657385">
    <property type="component" value="Unassembled WGS sequence"/>
</dbReference>
<dbReference type="RefSeq" id="WP_196192139.1">
    <property type="nucleotide sequence ID" value="NZ_JADPRT010000001.1"/>
</dbReference>
<dbReference type="AlphaFoldDB" id="A0A931FCA7"/>
<evidence type="ECO:0000256" key="1">
    <source>
        <dbReference type="SAM" id="MobiDB-lite"/>
    </source>
</evidence>
<protein>
    <recommendedName>
        <fullName evidence="4">Secreted protein</fullName>
    </recommendedName>
</protein>
<evidence type="ECO:0000313" key="2">
    <source>
        <dbReference type="EMBL" id="MBF9066980.1"/>
    </source>
</evidence>
<name>A0A931FCA7_9ACTN</name>
<evidence type="ECO:0008006" key="4">
    <source>
        <dbReference type="Google" id="ProtNLM"/>
    </source>
</evidence>
<reference evidence="2" key="1">
    <citation type="submission" date="2020-11" db="EMBL/GenBank/DDBJ databases">
        <title>Isolation and identification of active actinomycetes.</title>
        <authorList>
            <person name="Yu B."/>
        </authorList>
    </citation>
    <scope>NUCLEOTIDE SEQUENCE</scope>
    <source>
        <strain evidence="2">NEAU-YB345</strain>
    </source>
</reference>
<gene>
    <name evidence="2" type="ORF">I2501_02865</name>
</gene>
<organism evidence="2 3">
    <name type="scientific">Streptacidiphilus fuscans</name>
    <dbReference type="NCBI Taxonomy" id="2789292"/>
    <lineage>
        <taxon>Bacteria</taxon>
        <taxon>Bacillati</taxon>
        <taxon>Actinomycetota</taxon>
        <taxon>Actinomycetes</taxon>
        <taxon>Kitasatosporales</taxon>
        <taxon>Streptomycetaceae</taxon>
        <taxon>Streptacidiphilus</taxon>
    </lineage>
</organism>
<keyword evidence="3" id="KW-1185">Reference proteome</keyword>
<dbReference type="InterPro" id="IPR006311">
    <property type="entry name" value="TAT_signal"/>
</dbReference>
<sequence>MSQDLDTERPDDPSPLSRRRLIQHAGAAGAVTVAAGFALNAGATEAAAAAPRPEPDTPASHDAPRHTSGEAFVVRVVDARTGELDIFHGERHHRVRDPKLTAELLRAAR</sequence>
<evidence type="ECO:0000313" key="3">
    <source>
        <dbReference type="Proteomes" id="UP000657385"/>
    </source>
</evidence>
<proteinExistence type="predicted"/>
<dbReference type="PROSITE" id="PS51318">
    <property type="entry name" value="TAT"/>
    <property type="match status" value="1"/>
</dbReference>